<dbReference type="SUPFAM" id="SSF52833">
    <property type="entry name" value="Thioredoxin-like"/>
    <property type="match status" value="1"/>
</dbReference>
<dbReference type="EC" id="1.11.1.15" evidence="4"/>
<accession>A0A517PE15</accession>
<feature type="region of interest" description="Disordered" evidence="2">
    <location>
        <begin position="22"/>
        <end position="48"/>
    </location>
</feature>
<gene>
    <name evidence="4" type="primary">bcp_3</name>
    <name evidence="4" type="ORF">CA12_37420</name>
</gene>
<dbReference type="InterPro" id="IPR011990">
    <property type="entry name" value="TPR-like_helical_dom_sf"/>
</dbReference>
<dbReference type="Gene3D" id="3.40.30.10">
    <property type="entry name" value="Glutaredoxin"/>
    <property type="match status" value="1"/>
</dbReference>
<name>A0A517PE15_9PLAN</name>
<dbReference type="AlphaFoldDB" id="A0A517PE15"/>
<evidence type="ECO:0000313" key="5">
    <source>
        <dbReference type="Proteomes" id="UP000318741"/>
    </source>
</evidence>
<feature type="coiled-coil region" evidence="1">
    <location>
        <begin position="405"/>
        <end position="432"/>
    </location>
</feature>
<dbReference type="InterPro" id="IPR013766">
    <property type="entry name" value="Thioredoxin_domain"/>
</dbReference>
<organism evidence="4 5">
    <name type="scientific">Alienimonas californiensis</name>
    <dbReference type="NCBI Taxonomy" id="2527989"/>
    <lineage>
        <taxon>Bacteria</taxon>
        <taxon>Pseudomonadati</taxon>
        <taxon>Planctomycetota</taxon>
        <taxon>Planctomycetia</taxon>
        <taxon>Planctomycetales</taxon>
        <taxon>Planctomycetaceae</taxon>
        <taxon>Alienimonas</taxon>
    </lineage>
</organism>
<dbReference type="SUPFAM" id="SSF48452">
    <property type="entry name" value="TPR-like"/>
    <property type="match status" value="1"/>
</dbReference>
<dbReference type="PANTHER" id="PTHR45588:SF1">
    <property type="entry name" value="WW DOMAIN-CONTAINING PROTEIN"/>
    <property type="match status" value="1"/>
</dbReference>
<dbReference type="KEGG" id="acaf:CA12_37420"/>
<keyword evidence="4" id="KW-0575">Peroxidase</keyword>
<feature type="domain" description="Thioredoxin" evidence="3">
    <location>
        <begin position="606"/>
        <end position="756"/>
    </location>
</feature>
<dbReference type="InterPro" id="IPR036249">
    <property type="entry name" value="Thioredoxin-like_sf"/>
</dbReference>
<proteinExistence type="predicted"/>
<evidence type="ECO:0000256" key="1">
    <source>
        <dbReference type="SAM" id="Coils"/>
    </source>
</evidence>
<keyword evidence="5" id="KW-1185">Reference proteome</keyword>
<protein>
    <submittedName>
        <fullName evidence="4">Peroxiredoxin</fullName>
        <ecNumber evidence="4">1.11.1.15</ecNumber>
    </submittedName>
</protein>
<dbReference type="PANTHER" id="PTHR45588">
    <property type="entry name" value="TPR DOMAIN-CONTAINING PROTEIN"/>
    <property type="match status" value="1"/>
</dbReference>
<evidence type="ECO:0000259" key="3">
    <source>
        <dbReference type="PROSITE" id="PS51352"/>
    </source>
</evidence>
<dbReference type="Pfam" id="PF00578">
    <property type="entry name" value="AhpC-TSA"/>
    <property type="match status" value="1"/>
</dbReference>
<dbReference type="OrthoDB" id="9778494at2"/>
<dbReference type="PROSITE" id="PS51352">
    <property type="entry name" value="THIOREDOXIN_2"/>
    <property type="match status" value="1"/>
</dbReference>
<sequence>MFFHRVAVGVLLSVVLLPAGRSEEPASETGGTPAPETPAGHSEHGEVFNDGPRQAAYLMGGTGAIDFPVTTDDPEVQRFVNQGVGQLHGFWYFEAERSFRQAAALDPECAMAYWGMAMANTSNRERAKGFIEKALAHKDGATKREARYLDALHAYHDAAQDDRRGRNQKYTEALEEIVLEHPDDLEAKAFLCLQIWLNDRAGIPVSSYLAADALLGEVFEARPLHPSHHYRIHLWDRKRPEKALASAALCGQSAPGVAHMWHMPGHIYSKLKRYDDAAWQQEASARVDHAQMMRDRVLPDRIHNFAHNNEWLIRNLVNLGRASDAIDLACNMTELPRHPEHNHFDKNGSARYGRRRLFETLSRFEMWDELLAYSETPYLGHVENLPEQVQRLRFVGRACFQSDRISRGEEQIAHLERMLADRESRRDEAVEKVAAEADEELSAGDLKKAQDRARQPFSSDITTIGKALDELRGHQAVLAGDAEAALDLFGKSGGVEAEFLVRAESAAGMTEAALKRARENVKKHEREAVPLAALVDALWTAGVREEAREQFQVLRRTARSADLDTKIMERLRPVAESLEIEGDWREGEPAGDVGDRPALDSLGPFRWAPGPASPWTLTDVDGKERSLADYRGRPVVVIFYLGSGCLHCVEQLQSFAPLTEKFRESGISLLAVSTDTPDSLAMSHLVYGDDPFPFPLVSDDTLEVFRKYRVYDDFEEKPLHGTFLIDGEGLIRWHDVSYEPFNRPEFLLEEASRLLEQSEAQVRTGAE</sequence>
<keyword evidence="4" id="KW-0560">Oxidoreductase</keyword>
<keyword evidence="1" id="KW-0175">Coiled coil</keyword>
<dbReference type="Gene3D" id="1.25.40.10">
    <property type="entry name" value="Tetratricopeptide repeat domain"/>
    <property type="match status" value="1"/>
</dbReference>
<dbReference type="GO" id="GO:0006950">
    <property type="term" value="P:response to stress"/>
    <property type="evidence" value="ECO:0007669"/>
    <property type="project" value="UniProtKB-ARBA"/>
</dbReference>
<dbReference type="Proteomes" id="UP000318741">
    <property type="component" value="Chromosome"/>
</dbReference>
<dbReference type="EMBL" id="CP036265">
    <property type="protein sequence ID" value="QDT17614.1"/>
    <property type="molecule type" value="Genomic_DNA"/>
</dbReference>
<reference evidence="4 5" key="1">
    <citation type="submission" date="2019-02" db="EMBL/GenBank/DDBJ databases">
        <title>Deep-cultivation of Planctomycetes and their phenomic and genomic characterization uncovers novel biology.</title>
        <authorList>
            <person name="Wiegand S."/>
            <person name="Jogler M."/>
            <person name="Boedeker C."/>
            <person name="Pinto D."/>
            <person name="Vollmers J."/>
            <person name="Rivas-Marin E."/>
            <person name="Kohn T."/>
            <person name="Peeters S.H."/>
            <person name="Heuer A."/>
            <person name="Rast P."/>
            <person name="Oberbeckmann S."/>
            <person name="Bunk B."/>
            <person name="Jeske O."/>
            <person name="Meyerdierks A."/>
            <person name="Storesund J.E."/>
            <person name="Kallscheuer N."/>
            <person name="Luecker S."/>
            <person name="Lage O.M."/>
            <person name="Pohl T."/>
            <person name="Merkel B.J."/>
            <person name="Hornburger P."/>
            <person name="Mueller R.-W."/>
            <person name="Bruemmer F."/>
            <person name="Labrenz M."/>
            <person name="Spormann A.M."/>
            <person name="Op den Camp H."/>
            <person name="Overmann J."/>
            <person name="Amann R."/>
            <person name="Jetten M.S.M."/>
            <person name="Mascher T."/>
            <person name="Medema M.H."/>
            <person name="Devos D.P."/>
            <person name="Kaster A.-K."/>
            <person name="Ovreas L."/>
            <person name="Rohde M."/>
            <person name="Galperin M.Y."/>
            <person name="Jogler C."/>
        </authorList>
    </citation>
    <scope>NUCLEOTIDE SEQUENCE [LARGE SCALE GENOMIC DNA]</scope>
    <source>
        <strain evidence="4 5">CA12</strain>
    </source>
</reference>
<dbReference type="GO" id="GO:0004601">
    <property type="term" value="F:peroxidase activity"/>
    <property type="evidence" value="ECO:0007669"/>
    <property type="project" value="UniProtKB-KW"/>
</dbReference>
<dbReference type="InterPro" id="IPR000866">
    <property type="entry name" value="AhpC/TSA"/>
</dbReference>
<evidence type="ECO:0000256" key="2">
    <source>
        <dbReference type="SAM" id="MobiDB-lite"/>
    </source>
</evidence>
<evidence type="ECO:0000313" key="4">
    <source>
        <dbReference type="EMBL" id="QDT17614.1"/>
    </source>
</evidence>